<comment type="caution">
    <text evidence="1">The sequence shown here is derived from an EMBL/GenBank/DDBJ whole genome shotgun (WGS) entry which is preliminary data.</text>
</comment>
<reference evidence="2" key="1">
    <citation type="journal article" date="2019" name="Int. J. Syst. Evol. Microbiol.">
        <title>The Global Catalogue of Microorganisms (GCM) 10K type strain sequencing project: providing services to taxonomists for standard genome sequencing and annotation.</title>
        <authorList>
            <consortium name="The Broad Institute Genomics Platform"/>
            <consortium name="The Broad Institute Genome Sequencing Center for Infectious Disease"/>
            <person name="Wu L."/>
            <person name="Ma J."/>
        </authorList>
    </citation>
    <scope>NUCLEOTIDE SEQUENCE [LARGE SCALE GENOMIC DNA]</scope>
    <source>
        <strain evidence="2">JCM 16950</strain>
    </source>
</reference>
<dbReference type="EMBL" id="BAABAF010000001">
    <property type="protein sequence ID" value="GAA3751025.1"/>
    <property type="molecule type" value="Genomic_DNA"/>
</dbReference>
<gene>
    <name evidence="1" type="ORF">GCM10022240_00320</name>
</gene>
<proteinExistence type="predicted"/>
<keyword evidence="2" id="KW-1185">Reference proteome</keyword>
<sequence length="477" mass="53346">MDRSAIGLDAGAFYGDLYAKPNGQGDGIMSWSGDRSTTFASRSEVAVESFVPSANGYTWNADRHAFEHVYSRDIQLFVIWAAARRYEEQITEMIATEFRVLARFEVRWSQERLVNNFERLYATGVGLGSGKEEDVGTGPFLLIVAEDADPVYQYRRNVSGFFEITSTRAARVKRAARELAGGYTVHSSNRLEEFFRDATLMLGPNRLDTVLARPISNDLPACDVLHDDLVGANGWRDLTEVIEVLRRATEYLALRGFTELPGSLSVDPEIDVLTRERLDFAAIVNAKGDPSGSAVRTVIDGSEVIFDVREVGDGYFDARWQDRMLQRRVVPGDAIAQPRPDDHFFSLLYHTKIQKTHVKPAHAGTLALLAEQLDLPVDIAAGITEDEVAAAALDGYLTGHRYIVPQPSDLDVERNATFTQALRMTPVEPSVAQVVRTYLWSRLRYSRMGSRAAESDRLRAVVRRMRGWRARGRAVHS</sequence>
<protein>
    <submittedName>
        <fullName evidence="1">Uncharacterized protein</fullName>
    </submittedName>
</protein>
<dbReference type="RefSeq" id="WP_344779298.1">
    <property type="nucleotide sequence ID" value="NZ_BAABAF010000001.1"/>
</dbReference>
<accession>A0ABP7G3S2</accession>
<name>A0ABP7G3S2_9MICO</name>
<evidence type="ECO:0000313" key="1">
    <source>
        <dbReference type="EMBL" id="GAA3751025.1"/>
    </source>
</evidence>
<evidence type="ECO:0000313" key="2">
    <source>
        <dbReference type="Proteomes" id="UP001500540"/>
    </source>
</evidence>
<organism evidence="1 2">
    <name type="scientific">Microbacterium kribbense</name>
    <dbReference type="NCBI Taxonomy" id="433645"/>
    <lineage>
        <taxon>Bacteria</taxon>
        <taxon>Bacillati</taxon>
        <taxon>Actinomycetota</taxon>
        <taxon>Actinomycetes</taxon>
        <taxon>Micrococcales</taxon>
        <taxon>Microbacteriaceae</taxon>
        <taxon>Microbacterium</taxon>
    </lineage>
</organism>
<dbReference type="Proteomes" id="UP001500540">
    <property type="component" value="Unassembled WGS sequence"/>
</dbReference>